<evidence type="ECO:0000313" key="4">
    <source>
        <dbReference type="EMBL" id="GAX73215.1"/>
    </source>
</evidence>
<dbReference type="PANTHER" id="PTHR11223">
    <property type="entry name" value="EXPORTIN 1/5"/>
    <property type="match status" value="1"/>
</dbReference>
<dbReference type="InterPro" id="IPR011989">
    <property type="entry name" value="ARM-like"/>
</dbReference>
<keyword evidence="5" id="KW-1185">Reference proteome</keyword>
<feature type="region of interest" description="Disordered" evidence="1">
    <location>
        <begin position="988"/>
        <end position="1015"/>
    </location>
</feature>
<dbReference type="GO" id="GO:0005634">
    <property type="term" value="C:nucleus"/>
    <property type="evidence" value="ECO:0007669"/>
    <property type="project" value="TreeGrafter"/>
</dbReference>
<evidence type="ECO:0000313" key="5">
    <source>
        <dbReference type="Proteomes" id="UP000232323"/>
    </source>
</evidence>
<dbReference type="GO" id="GO:0042565">
    <property type="term" value="C:RNA nuclear export complex"/>
    <property type="evidence" value="ECO:0007669"/>
    <property type="project" value="TreeGrafter"/>
</dbReference>
<dbReference type="OrthoDB" id="507337at2759"/>
<dbReference type="GO" id="GO:0006611">
    <property type="term" value="P:protein export from nucleus"/>
    <property type="evidence" value="ECO:0007669"/>
    <property type="project" value="InterPro"/>
</dbReference>
<reference evidence="4 5" key="1">
    <citation type="submission" date="2017-08" db="EMBL/GenBank/DDBJ databases">
        <title>Acidophilic green algal genome provides insights into adaptation to an acidic environment.</title>
        <authorList>
            <person name="Hirooka S."/>
            <person name="Hirose Y."/>
            <person name="Kanesaki Y."/>
            <person name="Higuchi S."/>
            <person name="Fujiwara T."/>
            <person name="Onuma R."/>
            <person name="Era A."/>
            <person name="Ohbayashi R."/>
            <person name="Uzuka A."/>
            <person name="Nozaki H."/>
            <person name="Yoshikawa H."/>
            <person name="Miyagishima S.Y."/>
        </authorList>
    </citation>
    <scope>NUCLEOTIDE SEQUENCE [LARGE SCALE GENOMIC DNA]</scope>
    <source>
        <strain evidence="4 5">NIES-2499</strain>
    </source>
</reference>
<dbReference type="PANTHER" id="PTHR11223:SF3">
    <property type="entry name" value="EXPORTIN-5"/>
    <property type="match status" value="1"/>
</dbReference>
<dbReference type="Gene3D" id="1.25.10.10">
    <property type="entry name" value="Leucine-rich Repeat Variant"/>
    <property type="match status" value="2"/>
</dbReference>
<protein>
    <submittedName>
        <fullName evidence="4">Uncharacterized protein</fullName>
    </submittedName>
</protein>
<gene>
    <name evidence="4" type="ORF">CEUSTIGMA_g668.t1</name>
</gene>
<name>A0A250WQU5_9CHLO</name>
<comment type="caution">
    <text evidence="4">The sequence shown here is derived from an EMBL/GenBank/DDBJ whole genome shotgun (WGS) entry which is preliminary data.</text>
</comment>
<organism evidence="4 5">
    <name type="scientific">Chlamydomonas eustigma</name>
    <dbReference type="NCBI Taxonomy" id="1157962"/>
    <lineage>
        <taxon>Eukaryota</taxon>
        <taxon>Viridiplantae</taxon>
        <taxon>Chlorophyta</taxon>
        <taxon>core chlorophytes</taxon>
        <taxon>Chlorophyceae</taxon>
        <taxon>CS clade</taxon>
        <taxon>Chlamydomonadales</taxon>
        <taxon>Chlamydomonadaceae</taxon>
        <taxon>Chlamydomonas</taxon>
    </lineage>
</organism>
<sequence>MLLPEQVLGALDALRSPDANLRREAVTFLEQLKRGDAHNLLMVAGALMSQQIEEVQLAGFSLLELLVKGRWKELTEDERSQISRKALQDVEEASKTISVAWATKSKVAVMLAAVTRQQGPAAYAELLPRLLNSATSSAQQAELACMVLHFLSEDMTHFDLSQGDQKRQFLAALSSSASDVFPFLCQLLEHHFMHANTARDKKDDKVTQAHKAVVSSSLAALSTWVEWTHMSKIAASNVVDACVFFLDSAEFRLQALDVLKQVVARRRTNEKASDYDGLMDKVGALLLGGCQKLGLLQPSGVLPQALSSDLDHEGSLEEFGQKLCSVLVGLGEVHFKCLSGENRRNMFLQQVIVFTRHPSLHLSSITLPLWAALLREALPHVCGGTSLSPATAEAAVKSGEALLPSGLGAVSDVASTGAAAPVIRPPTITMPKECCQALISVMMEQLPRVVLPPEETTGDFPVIMFESFSEYKDFCSNYKGFAKQIVRMATHLAPEQGLAITADALRAGFSAGTAGMKLQQSQQLEAAVMLAEASIPALTDLAAQLPAAREGLASLLQQLMVVKAPEPISMAMMARSFEAFARFLNLRPDLAAPLVSACLSTIMLMPLQEPGQAPPPVPVTSVWKKKFEARIGVCAVVVALAKAAPSSLAPYLEALVVEIQKLWDQSLIREGEKVLLWEGILAASVAAGPPMQAQILGYILAPVASQWNQPEWRQGLASTHAFANKYLPVQQQGPGSYVLGARAERWTLYHQVTLLERAFRRTLTATAPQSDTVLPPALLAAAAAAAGEGPHGTSSSAAAASCVAARFPSSSACSAHMSWILPVVAQLLKCLHGFWAPEVLTALGPLQVITEMDPVERALRLGEDRDTAKEKEEPRCVAGASMADSRYFVRGLREGCYMILSLAATYSDIASLWGNHELASMLVPALCSDLAHLDYVQLRMVHRHVLQPWALHCPPELQSVWLMPLCRVVLPSMCLRLAADWSALSSSQPLVTPEHDTSGRRASAGASPTTTDEVLTDSMLREATRDHMGFLLALTRRPTSSSAPHSSLEAVYSSTGPASGSGRRASSNGNGTLREGSISPSGAAKQLQQQPGQEASLLPAAFDLLLGDGSGAAAAEAGMRTALMGLVWPDAESAGKATGVCRYFVGLAAGQLPTLEPFVCNDLLKTALVSLAQVFTADIQAEVLGLARAIMTTFLSRPSGGNIVRRSIQDLLQVQAGVLESFEKQLLGLGSENKQRGLIKQLVAQAGNEEVKKLLSIISAPKLQPVSQKTHQMKPQQAKVASEDLLGGAIFNMIFNSQP</sequence>
<proteinExistence type="predicted"/>
<dbReference type="GO" id="GO:0005049">
    <property type="term" value="F:nuclear export signal receptor activity"/>
    <property type="evidence" value="ECO:0007669"/>
    <property type="project" value="InterPro"/>
</dbReference>
<dbReference type="InterPro" id="IPR045478">
    <property type="entry name" value="Exportin-5_C"/>
</dbReference>
<dbReference type="SUPFAM" id="SSF48371">
    <property type="entry name" value="ARM repeat"/>
    <property type="match status" value="1"/>
</dbReference>
<evidence type="ECO:0000259" key="3">
    <source>
        <dbReference type="Pfam" id="PF19273"/>
    </source>
</evidence>
<dbReference type="GO" id="GO:0006405">
    <property type="term" value="P:RNA export from nucleus"/>
    <property type="evidence" value="ECO:0007669"/>
    <property type="project" value="TreeGrafter"/>
</dbReference>
<dbReference type="Pfam" id="PF19273">
    <property type="entry name" value="Exportin-5"/>
    <property type="match status" value="1"/>
</dbReference>
<dbReference type="InterPro" id="IPR045065">
    <property type="entry name" value="XPO1/5"/>
</dbReference>
<dbReference type="Proteomes" id="UP000232323">
    <property type="component" value="Unassembled WGS sequence"/>
</dbReference>
<feature type="domain" description="Exportin-1/Importin-beta-like" evidence="2">
    <location>
        <begin position="103"/>
        <end position="259"/>
    </location>
</feature>
<feature type="domain" description="Exportin-5 C-terminal" evidence="3">
    <location>
        <begin position="318"/>
        <end position="1254"/>
    </location>
</feature>
<evidence type="ECO:0000259" key="2">
    <source>
        <dbReference type="Pfam" id="PF08389"/>
    </source>
</evidence>
<dbReference type="InterPro" id="IPR013598">
    <property type="entry name" value="Exportin-1/Importin-b-like"/>
</dbReference>
<dbReference type="GO" id="GO:0003723">
    <property type="term" value="F:RNA binding"/>
    <property type="evidence" value="ECO:0007669"/>
    <property type="project" value="TreeGrafter"/>
</dbReference>
<dbReference type="EMBL" id="BEGY01000002">
    <property type="protein sequence ID" value="GAX73215.1"/>
    <property type="molecule type" value="Genomic_DNA"/>
</dbReference>
<feature type="region of interest" description="Disordered" evidence="1">
    <location>
        <begin position="1036"/>
        <end position="1092"/>
    </location>
</feature>
<dbReference type="InterPro" id="IPR016024">
    <property type="entry name" value="ARM-type_fold"/>
</dbReference>
<feature type="compositionally biased region" description="Low complexity" evidence="1">
    <location>
        <begin position="1053"/>
        <end position="1072"/>
    </location>
</feature>
<dbReference type="GO" id="GO:0005737">
    <property type="term" value="C:cytoplasm"/>
    <property type="evidence" value="ECO:0007669"/>
    <property type="project" value="TreeGrafter"/>
</dbReference>
<dbReference type="STRING" id="1157962.A0A250WQU5"/>
<accession>A0A250WQU5</accession>
<dbReference type="Pfam" id="PF08389">
    <property type="entry name" value="Xpo1"/>
    <property type="match status" value="1"/>
</dbReference>
<evidence type="ECO:0000256" key="1">
    <source>
        <dbReference type="SAM" id="MobiDB-lite"/>
    </source>
</evidence>